<proteinExistence type="inferred from homology"/>
<dbReference type="EMBL" id="LLZZ01000116">
    <property type="protein sequence ID" value="KTB04637.1"/>
    <property type="molecule type" value="Genomic_DNA"/>
</dbReference>
<dbReference type="GO" id="GO:0006886">
    <property type="term" value="P:intracellular protein transport"/>
    <property type="evidence" value="ECO:0007669"/>
    <property type="project" value="InterPro"/>
</dbReference>
<dbReference type="VEuPathDB" id="FungiDB:B1J91_H07909g"/>
<comment type="caution">
    <text evidence="9">The sequence shown here is derived from an EMBL/GenBank/DDBJ whole genome shotgun (WGS) entry which is preliminary data.</text>
</comment>
<dbReference type="VEuPathDB" id="FungiDB:GVI51_H07821"/>
<dbReference type="Gene3D" id="1.10.357.30">
    <property type="entry name" value="Exocyst complex subunit Sec15 C-terminal domain, N-terminal subdomain"/>
    <property type="match status" value="1"/>
</dbReference>
<dbReference type="Gene3D" id="1.20.58.670">
    <property type="entry name" value="Dsl1p vesicle tethering complex, Tip20p subunit, domain D"/>
    <property type="match status" value="1"/>
</dbReference>
<evidence type="ECO:0000259" key="8">
    <source>
        <dbReference type="Pfam" id="PF20651"/>
    </source>
</evidence>
<dbReference type="GO" id="GO:0000145">
    <property type="term" value="C:exocyst"/>
    <property type="evidence" value="ECO:0007669"/>
    <property type="project" value="UniProtKB-UniRule"/>
</dbReference>
<organism evidence="9 10">
    <name type="scientific">Candida glabrata</name>
    <name type="common">Yeast</name>
    <name type="synonym">Torulopsis glabrata</name>
    <dbReference type="NCBI Taxonomy" id="5478"/>
    <lineage>
        <taxon>Eukaryota</taxon>
        <taxon>Fungi</taxon>
        <taxon>Dikarya</taxon>
        <taxon>Ascomycota</taxon>
        <taxon>Saccharomycotina</taxon>
        <taxon>Saccharomycetes</taxon>
        <taxon>Saccharomycetales</taxon>
        <taxon>Saccharomycetaceae</taxon>
        <taxon>Nakaseomyces</taxon>
    </lineage>
</organism>
<feature type="domain" description="Exocyst complex component EXOC6/Sec15 N-terminal" evidence="8">
    <location>
        <begin position="80"/>
        <end position="255"/>
    </location>
</feature>
<dbReference type="GO" id="GO:0000131">
    <property type="term" value="C:incipient cellular bud site"/>
    <property type="evidence" value="ECO:0007669"/>
    <property type="project" value="EnsemblFungi"/>
</dbReference>
<evidence type="ECO:0000256" key="1">
    <source>
        <dbReference type="ARBA" id="ARBA00007944"/>
    </source>
</evidence>
<reference evidence="9 10" key="1">
    <citation type="submission" date="2015-10" db="EMBL/GenBank/DDBJ databases">
        <title>Draft genomes sequences of Candida glabrata isolates 1A, 1B, 2A, 2B, 3A and 3B.</title>
        <authorList>
            <person name="Haavelsrud O.E."/>
            <person name="Gaustad P."/>
        </authorList>
    </citation>
    <scope>NUCLEOTIDE SEQUENCE [LARGE SCALE GENOMIC DNA]</scope>
    <source>
        <strain evidence="9">910700640</strain>
    </source>
</reference>
<evidence type="ECO:0000256" key="5">
    <source>
        <dbReference type="PIRNR" id="PIRNR025007"/>
    </source>
</evidence>
<dbReference type="GO" id="GO:0016020">
    <property type="term" value="C:membrane"/>
    <property type="evidence" value="ECO:0007669"/>
    <property type="project" value="TreeGrafter"/>
</dbReference>
<protein>
    <recommendedName>
        <fullName evidence="5">Exocyst complex component SEC15</fullName>
    </recommendedName>
</protein>
<keyword evidence="2 5" id="KW-0813">Transport</keyword>
<evidence type="ECO:0000256" key="6">
    <source>
        <dbReference type="SAM" id="MobiDB-lite"/>
    </source>
</evidence>
<dbReference type="Proteomes" id="UP000054886">
    <property type="component" value="Unassembled WGS sequence"/>
</dbReference>
<evidence type="ECO:0000256" key="4">
    <source>
        <dbReference type="ARBA" id="ARBA00023054"/>
    </source>
</evidence>
<dbReference type="InterPro" id="IPR048359">
    <property type="entry name" value="EXOC6_Sec15_N"/>
</dbReference>
<dbReference type="AlphaFoldDB" id="A0A0W0E939"/>
<evidence type="ECO:0000313" key="9">
    <source>
        <dbReference type="EMBL" id="KTB04637.1"/>
    </source>
</evidence>
<feature type="region of interest" description="Disordered" evidence="6">
    <location>
        <begin position="757"/>
        <end position="788"/>
    </location>
</feature>
<dbReference type="PIRSF" id="PIRSF025007">
    <property type="entry name" value="Sec15"/>
    <property type="match status" value="1"/>
</dbReference>
<evidence type="ECO:0000259" key="7">
    <source>
        <dbReference type="Pfam" id="PF04091"/>
    </source>
</evidence>
<dbReference type="GO" id="GO:0006893">
    <property type="term" value="P:Golgi to plasma membrane transport"/>
    <property type="evidence" value="ECO:0007669"/>
    <property type="project" value="EnsemblFungi"/>
</dbReference>
<feature type="domain" description="Exocyst complex subunit EXOC6/Sec15 C-terminal" evidence="7">
    <location>
        <begin position="457"/>
        <end position="840"/>
    </location>
</feature>
<dbReference type="PANTHER" id="PTHR12702:SF0">
    <property type="entry name" value="EXOCYST COMPLEX COMPONENT 6"/>
    <property type="match status" value="1"/>
</dbReference>
<dbReference type="GO" id="GO:0031267">
    <property type="term" value="F:small GTPase binding"/>
    <property type="evidence" value="ECO:0007669"/>
    <property type="project" value="EnsemblFungi"/>
</dbReference>
<evidence type="ECO:0000256" key="3">
    <source>
        <dbReference type="ARBA" id="ARBA00022483"/>
    </source>
</evidence>
<dbReference type="VEuPathDB" id="FungiDB:CAGL0H07909g"/>
<name>A0A0W0E939_CANGB</name>
<comment type="similarity">
    <text evidence="1 5">Belongs to the SEC15 family.</text>
</comment>
<comment type="function">
    <text evidence="5">Component of the exocyst complex involved in the docking of exocytic vesicles with fusion sites on the plasma membrane.</text>
</comment>
<sequence>MDQETKKVISKDFQDVLLDTSTVVVSSVFDQENKIVGGENAKGVDIIDSTLDIDQRAIDKWIPYLREYTENDQLNTVITELENSIDDNFQGLELQLLQDSQLNDKLETSMDEIAEIQSMVELSLSRDIDEFQKNLTSSTNELIRQKQTYLNSKKTSLKISEAIILINKVLRLLELSNKCQELITEGNFFKALQNLDSLEKLYLQEFRDYNFKLLKEIYVSIPYLKSVTKDECINLIKNSLNSNLGKNLNVVGQTFYLIYKDELLSKWLNTREIMKLKRVKFNSPIEISMRDEENLRKLELEQFFNLDAFHDSLMIFETLNETDYLVEEFNKEYEFKKSKTIQPLPWKTSGNTVSVNSTAHDEFKESLSVPFLKEYLLNILGFLLYDINLNRLTDYIFVNNNYNATNEFWEMLMMRLKPYFKYFMDTVLKTEKDIIEFKDFLGIYVCIMENYKLNIDPLYSVMLALFEKYCKTTLELFDKDFQVMLSDDDFMPLTIDNKGFYEKVIKICWMKENHQIIDDMDDENFSVTLPFSPLYPMTCTMTQKVYAKLTSFISSFYRHSLHSLNNILVNTIDGILDGVVNKQIRAKLETTSREEIAQLLINLDYFVIASKEFSNLMTKDNILENPDVEIRLASTKNFAESRKYAESKLIDLIDTKIKDILETVSFDWLDTDRRIDPDISIVDLAQFLEMMFATTLVNLPYSVQILLIFREFDSLTRHFLDVLLHDTPQYISKESVGNFEVDMMYLEGIIPKIFPRTDENENGRLGSQTPKTPTIDDESRSQSNSQIDNNIKSLESTFMELKQCIQLLQSEDPNEYLDPQMRSRKYSRIKPDDANILIGKIRPITAPTPTNEAENSSVFNLDWNGSDSNNGNNRLAKFFNRR</sequence>
<dbReference type="GO" id="GO:0005935">
    <property type="term" value="C:cellular bud neck"/>
    <property type="evidence" value="ECO:0007669"/>
    <property type="project" value="EnsemblFungi"/>
</dbReference>
<dbReference type="InterPro" id="IPR046361">
    <property type="entry name" value="EXOC6/Sec15_C"/>
</dbReference>
<dbReference type="InterPro" id="IPR007225">
    <property type="entry name" value="EXOC6/Sec15"/>
</dbReference>
<dbReference type="GO" id="GO:0005934">
    <property type="term" value="C:cellular bud tip"/>
    <property type="evidence" value="ECO:0007669"/>
    <property type="project" value="EnsemblFungi"/>
</dbReference>
<dbReference type="VEuPathDB" id="FungiDB:GW608_H07975"/>
<dbReference type="PANTHER" id="PTHR12702">
    <property type="entry name" value="SEC15"/>
    <property type="match status" value="1"/>
</dbReference>
<keyword evidence="4" id="KW-0175">Coiled coil</keyword>
<gene>
    <name evidence="9" type="ORF">AO440_002235</name>
</gene>
<evidence type="ECO:0000256" key="2">
    <source>
        <dbReference type="ARBA" id="ARBA00022448"/>
    </source>
</evidence>
<dbReference type="InterPro" id="IPR042045">
    <property type="entry name" value="EXOC6/Sec15_C_dom1"/>
</dbReference>
<dbReference type="Pfam" id="PF20651">
    <property type="entry name" value="EXOC6_Sec15_N"/>
    <property type="match status" value="1"/>
</dbReference>
<dbReference type="Pfam" id="PF04091">
    <property type="entry name" value="Sec15_C"/>
    <property type="match status" value="1"/>
</dbReference>
<dbReference type="InterPro" id="IPR042044">
    <property type="entry name" value="EXOC6PINT-1/Sec15/Tip20_C_dom2"/>
</dbReference>
<accession>A0A0W0E939</accession>
<keyword evidence="3 5" id="KW-0268">Exocytosis</keyword>
<dbReference type="GO" id="GO:0090522">
    <property type="term" value="P:vesicle tethering involved in exocytosis"/>
    <property type="evidence" value="ECO:0007669"/>
    <property type="project" value="UniProtKB-UniRule"/>
</dbReference>
<evidence type="ECO:0000313" key="10">
    <source>
        <dbReference type="Proteomes" id="UP000054886"/>
    </source>
</evidence>
<dbReference type="VEuPathDB" id="FungiDB:GWK60_H07887"/>